<evidence type="ECO:0000256" key="1">
    <source>
        <dbReference type="SAM" id="MobiDB-lite"/>
    </source>
</evidence>
<feature type="compositionally biased region" description="Acidic residues" evidence="1">
    <location>
        <begin position="2049"/>
        <end position="2069"/>
    </location>
</feature>
<feature type="region of interest" description="Disordered" evidence="1">
    <location>
        <begin position="1988"/>
        <end position="2007"/>
    </location>
</feature>
<feature type="compositionally biased region" description="Basic and acidic residues" evidence="1">
    <location>
        <begin position="34"/>
        <end position="45"/>
    </location>
</feature>
<gene>
    <name evidence="2" type="ORF">PoB_003515700</name>
</gene>
<feature type="region of interest" description="Disordered" evidence="1">
    <location>
        <begin position="1844"/>
        <end position="1865"/>
    </location>
</feature>
<feature type="compositionally biased region" description="Polar residues" evidence="1">
    <location>
        <begin position="1613"/>
        <end position="1623"/>
    </location>
</feature>
<feature type="compositionally biased region" description="Polar residues" evidence="1">
    <location>
        <begin position="1589"/>
        <end position="1606"/>
    </location>
</feature>
<protein>
    <submittedName>
        <fullName evidence="2">Uncharacterized protein</fullName>
    </submittedName>
</protein>
<feature type="region of interest" description="Disordered" evidence="1">
    <location>
        <begin position="271"/>
        <end position="297"/>
    </location>
</feature>
<feature type="region of interest" description="Disordered" evidence="1">
    <location>
        <begin position="338"/>
        <end position="391"/>
    </location>
</feature>
<reference evidence="2 3" key="1">
    <citation type="journal article" date="2021" name="Elife">
        <title>Chloroplast acquisition without the gene transfer in kleptoplastic sea slugs, Plakobranchus ocellatus.</title>
        <authorList>
            <person name="Maeda T."/>
            <person name="Takahashi S."/>
            <person name="Yoshida T."/>
            <person name="Shimamura S."/>
            <person name="Takaki Y."/>
            <person name="Nagai Y."/>
            <person name="Toyoda A."/>
            <person name="Suzuki Y."/>
            <person name="Arimoto A."/>
            <person name="Ishii H."/>
            <person name="Satoh N."/>
            <person name="Nishiyama T."/>
            <person name="Hasebe M."/>
            <person name="Maruyama T."/>
            <person name="Minagawa J."/>
            <person name="Obokata J."/>
            <person name="Shigenobu S."/>
        </authorList>
    </citation>
    <scope>NUCLEOTIDE SEQUENCE [LARGE SCALE GENOMIC DNA]</scope>
</reference>
<feature type="compositionally biased region" description="Polar residues" evidence="1">
    <location>
        <begin position="351"/>
        <end position="362"/>
    </location>
</feature>
<evidence type="ECO:0000313" key="3">
    <source>
        <dbReference type="Proteomes" id="UP000735302"/>
    </source>
</evidence>
<evidence type="ECO:0000313" key="2">
    <source>
        <dbReference type="EMBL" id="GFO08652.1"/>
    </source>
</evidence>
<feature type="compositionally biased region" description="Low complexity" evidence="1">
    <location>
        <begin position="872"/>
        <end position="882"/>
    </location>
</feature>
<feature type="region of interest" description="Disordered" evidence="1">
    <location>
        <begin position="2310"/>
        <end position="2353"/>
    </location>
</feature>
<feature type="region of interest" description="Disordered" evidence="1">
    <location>
        <begin position="639"/>
        <end position="709"/>
    </location>
</feature>
<feature type="region of interest" description="Disordered" evidence="1">
    <location>
        <begin position="561"/>
        <end position="608"/>
    </location>
</feature>
<feature type="compositionally biased region" description="Polar residues" evidence="1">
    <location>
        <begin position="1988"/>
        <end position="2000"/>
    </location>
</feature>
<dbReference type="EMBL" id="BLXT01003974">
    <property type="protein sequence ID" value="GFO08652.1"/>
    <property type="molecule type" value="Genomic_DNA"/>
</dbReference>
<feature type="compositionally biased region" description="Polar residues" evidence="1">
    <location>
        <begin position="199"/>
        <end position="212"/>
    </location>
</feature>
<feature type="compositionally biased region" description="Basic and acidic residues" evidence="1">
    <location>
        <begin position="1731"/>
        <end position="1747"/>
    </location>
</feature>
<feature type="compositionally biased region" description="Low complexity" evidence="1">
    <location>
        <begin position="71"/>
        <end position="81"/>
    </location>
</feature>
<feature type="compositionally biased region" description="Basic and acidic residues" evidence="1">
    <location>
        <begin position="1086"/>
        <end position="1098"/>
    </location>
</feature>
<feature type="region of interest" description="Disordered" evidence="1">
    <location>
        <begin position="1879"/>
        <end position="1901"/>
    </location>
</feature>
<keyword evidence="3" id="KW-1185">Reference proteome</keyword>
<accession>A0AAV4AP10</accession>
<comment type="caution">
    <text evidence="2">The sequence shown here is derived from an EMBL/GenBank/DDBJ whole genome shotgun (WGS) entry which is preliminary data.</text>
</comment>
<feature type="compositionally biased region" description="Polar residues" evidence="1">
    <location>
        <begin position="2310"/>
        <end position="2338"/>
    </location>
</feature>
<feature type="region of interest" description="Disordered" evidence="1">
    <location>
        <begin position="1720"/>
        <end position="1755"/>
    </location>
</feature>
<feature type="compositionally biased region" description="Polar residues" evidence="1">
    <location>
        <begin position="482"/>
        <end position="503"/>
    </location>
</feature>
<feature type="region of interest" description="Disordered" evidence="1">
    <location>
        <begin position="856"/>
        <end position="891"/>
    </location>
</feature>
<feature type="region of interest" description="Disordered" evidence="1">
    <location>
        <begin position="804"/>
        <end position="825"/>
    </location>
</feature>
<feature type="region of interest" description="Disordered" evidence="1">
    <location>
        <begin position="1077"/>
        <end position="1098"/>
    </location>
</feature>
<sequence>MASPEKSRPSGSKIGTDIAYFKEQYLHSLNLQSNDDRPSFQRSDSRVGFTGRDTSSSSSSGVFTRCDSSSRRGSYASSLSRAGRERTESGSFARDSCISPDDVFSPEQEESEYVPPFRHSFSESGSPRPLSGGRHHVAAQWQLRCESRHGHAQMTPGQLARERIKEDYIKSLGLTERAVQPRTLPNLRERVSELENILASETQSASDESNQKSSKHRRTSQPQSRTQQNLMDELVTRRSLELPPSRRQLQLQIPRPESLQSEVCAPISAPHIVSSSHSQPPPSDRNANPPSPPTELFIRTNLGEAQQSSSVDCVDLTHFETRPMSFETFDDESFTSLSPVASFHSPPPSECAQNVLQPSHTQSKSRSLSSSKGKKPPPVSPKPTFRSRWLFSTGSLPGPTQSLSAQQDTVTSIISKDNISCVKDNSVSDEDTNLLKKTENSSFSYGVKSLAARFSHPLPATRQIPSKQRRALSSSSPSCSSQNIPAPSTPRESTSERAASQPSAVCVSGAKDTDQSTVDGSTRIAAVHGFDTRSDIFSSNSQKDTEKSQYDSIVDSDLRVDSCPGHHIGFTSRPHEDNRSSRTCPRSQVSSERKPRQAEFSPDQRTISKTFTEQERAFILESINNSGNVRLFRENSRGENFPDKILSSTSLPPPRLESKESPGPKKLPQSVIKMFDGRRKNEEETESNKLVVSASAKRKEMRQSGQKTNVQLEAERFQKIADAQMREEKIVRHIQHEKRRKSDISSERAEEKVSVLVAEDTKNQCDSSTIETEAKNKAEIDHPNIRISLELNLEDTENKQAVPMIESQSKADPVNDETERYDSKDCSEIPASVATSPYADHMLQCARERLKNPEITARVTDSVPSYSDRETVTGSTSGTEGVNSPIPDQSQMEINTSVEEYSQSADAKANNPDAETVTTDDTFCCISLQTPGSGLAEILPYSPHFESKDMSNTTVPSFTSAATFIENLNTENSEGRVLERTPDIDRSDVEDTSHTGIHILLPDDKTDVCFDNLQKVDYVSSTSVGFEIQNSLENKESRESETDSNYECFEEPRVQSAADVDREDNNTWPRKEANVFETGGNIDSRQAGEKDNELPRADKISGTTNLKQTEDKSVYGDPCSNVDLQCITGESVSVISEKPAFKNDCVEPSIFDESKSLETTQQKNSRREYVSSSKASESVDLSDDVRLHTDDYDLIMKRETDECSQDFADRSSFTSETCINDSLIPEESLAASFMCDRKESFYISPVAETYDSALVGDTSLGSFIDFVDNIPMFTEDSETVDKLDVQKDTAWSTCAEHILTEEHDSAVSSEANSQISAVSKPNDFRKTGLELSSDIYCKDSSDDHLRLLSNDNLEPNRISEGYIVSQGKENRQDLDTIQMFTDHSEIVGSNSEHLLASLTLPKTDLLPAHEDTKADHDPVVLNLSDSEERIAQSSAEDVTDGITTTNHEQAFHWPEFIAKCSQTREDESDSERDATLDKSDPIAVSVDRDCDTDIATNEISLVAPHDLVDKHMWRLDRESRREAQSIPDTDRDVGGMRDEGGLDVVTPADGEEKTPEISAYHSLIYQENMEDKNKWGTIEPHIEREIERLSSSTDKSITKQKSSNMDKSCEAPQFSTLEGTSSGAEPFYDEDHSTRTQADHEVPFGPIDTLSTGDAKYKIRTGALVLPWPPEVSRSMQLQQHPGYMYSPTTDPEDGLQERGAPFLLNTEDQRNFSEIVNSPFVGEGSNFEAPIKDSNPERSAGSDDGRAFLPDPDSILLESPMEETSQSKGLFQVTESYSDASGSFNSFLSGISRRSSDSSFHSATDFPEILVTEEAEMDRYDQLHEGSFDMSESDSLYESAVYTPSLSPSNVDESTSSDQWPVPWSSEEVRCQDLERLSKGEKQSEERLEELEQPQHYFDDDSDVLAQATEGRKDMSPFSYHRRQRSKSSDILTLDDSGLAVEVDSLDGFSFSDDEAFEECAAEFAKPNEMVRSASWDELKSSQFLSEGSSSHADFTRTSLRGDPDGNTLWGSPRLARFVTLDSLQVEDLQDDGTGLFDTLIPAETIEEVEEEEEEEEEEEHGVMEEEEGVHVCVRRKSGVQAGEFSRLSIIEEEVEESADMWSSAVSSLGISGTDDSVSQATGATSENPFDFHTRSGETPDSTSVAATCSTISLSSIWQAGVRPAIKTGMCWMFDSTCSLNSPQSSDQTAIRVSSHEASDDSDHDGKDHGAFVKRQRFASSSSSSSSSSSPHGSMERDSLEGTYEDLAALSERLMLEHQEVTSSPDGLAKQEVTSSPVGIEVQEVTSFPDGPKQTEVASSPDVIEEQLVTSSHGISEEQQTTSSPGFEGQQLTSSPSDLDEQEVTTSSGEPA</sequence>
<feature type="region of interest" description="Disordered" evidence="1">
    <location>
        <begin position="2114"/>
        <end position="2144"/>
    </location>
</feature>
<feature type="compositionally biased region" description="Basic and acidic residues" evidence="1">
    <location>
        <begin position="1629"/>
        <end position="1642"/>
    </location>
</feature>
<feature type="region of interest" description="Disordered" evidence="1">
    <location>
        <begin position="198"/>
        <end position="229"/>
    </location>
</feature>
<feature type="compositionally biased region" description="Polar residues" evidence="1">
    <location>
        <begin position="2183"/>
        <end position="2193"/>
    </location>
</feature>
<feature type="region of interest" description="Disordered" evidence="1">
    <location>
        <begin position="1519"/>
        <end position="1539"/>
    </location>
</feature>
<feature type="compositionally biased region" description="Basic and acidic residues" evidence="1">
    <location>
        <begin position="2195"/>
        <end position="2212"/>
    </location>
</feature>
<feature type="region of interest" description="Disordered" evidence="1">
    <location>
        <begin position="2183"/>
        <end position="2241"/>
    </location>
</feature>
<feature type="compositionally biased region" description="Low complexity" evidence="1">
    <location>
        <begin position="2221"/>
        <end position="2231"/>
    </location>
</feature>
<feature type="compositionally biased region" description="Polar residues" evidence="1">
    <location>
        <begin position="581"/>
        <end position="590"/>
    </location>
</feature>
<feature type="region of interest" description="Disordered" evidence="1">
    <location>
        <begin position="2049"/>
        <end position="2070"/>
    </location>
</feature>
<feature type="compositionally biased region" description="Polar residues" evidence="1">
    <location>
        <begin position="2114"/>
        <end position="2129"/>
    </location>
</feature>
<proteinExistence type="predicted"/>
<feature type="region of interest" description="Disordered" evidence="1">
    <location>
        <begin position="458"/>
        <end position="520"/>
    </location>
</feature>
<feature type="region of interest" description="Disordered" evidence="1">
    <location>
        <begin position="32"/>
        <end position="136"/>
    </location>
</feature>
<name>A0AAV4AP10_9GAST</name>
<dbReference type="Proteomes" id="UP000735302">
    <property type="component" value="Unassembled WGS sequence"/>
</dbReference>
<feature type="compositionally biased region" description="Polar residues" evidence="1">
    <location>
        <begin position="1844"/>
        <end position="1860"/>
    </location>
</feature>
<feature type="region of interest" description="Disordered" evidence="1">
    <location>
        <begin position="1156"/>
        <end position="1175"/>
    </location>
</feature>
<feature type="region of interest" description="Disordered" evidence="1">
    <location>
        <begin position="1589"/>
        <end position="1649"/>
    </location>
</feature>
<feature type="compositionally biased region" description="Pro residues" evidence="1">
    <location>
        <begin position="279"/>
        <end position="293"/>
    </location>
</feature>
<organism evidence="2 3">
    <name type="scientific">Plakobranchus ocellatus</name>
    <dbReference type="NCBI Taxonomy" id="259542"/>
    <lineage>
        <taxon>Eukaryota</taxon>
        <taxon>Metazoa</taxon>
        <taxon>Spiralia</taxon>
        <taxon>Lophotrochozoa</taxon>
        <taxon>Mollusca</taxon>
        <taxon>Gastropoda</taxon>
        <taxon>Heterobranchia</taxon>
        <taxon>Euthyneura</taxon>
        <taxon>Panpulmonata</taxon>
        <taxon>Sacoglossa</taxon>
        <taxon>Placobranchoidea</taxon>
        <taxon>Plakobranchidae</taxon>
        <taxon>Plakobranchus</taxon>
    </lineage>
</organism>